<sequence>MKAISKILLIIMLITGALNLYGREGVSDYNPENDDEILKIIDSYSNDDFSVSNTKTKKTAAKKNKKELRGVWVASVINIDWPSKKGLSVSEQKREFISVLENVKKWNMNAVFVQIKPVGDTFYPSKYAPWSEYLTGVQGENPGYDPLKFMIEEAHKRNIEFHAWFNPYRLTMGGGREKLSRDNIGNKRPEWTVMYGGKLYLNPGIPEVNDYVVDSIVEVVKKYDVDGVHMDDYFYPYKVKGQEYPDSQQYRKYGGKFSNIGDWRRNNINKLIEKLHNSIKKENKNVSFGISPFGVWRNASTDPVRGSQTQAGVQNYDDLYADILYWMDKHWIDYVAPQIYWVRGFKVADYSTLINWWSKYAGKTNTDLYIGHAAYKVNDWSNPNELVEQVKLNRKYPEIKGSIFFSYKSLVPNPKNVTNNLLNGPYSN</sequence>
<dbReference type="KEGG" id="lgo:JCM16774_1943"/>
<dbReference type="AlphaFoldDB" id="A0A510JCR7"/>
<evidence type="ECO:0000313" key="3">
    <source>
        <dbReference type="EMBL" id="BBM36997.1"/>
    </source>
</evidence>
<dbReference type="Proteomes" id="UP000321606">
    <property type="component" value="Chromosome"/>
</dbReference>
<dbReference type="EMBL" id="AP019822">
    <property type="protein sequence ID" value="BBM36997.1"/>
    <property type="molecule type" value="Genomic_DNA"/>
</dbReference>
<evidence type="ECO:0000256" key="1">
    <source>
        <dbReference type="ARBA" id="ARBA00022729"/>
    </source>
</evidence>
<name>A0A510JCR7_9FUSO</name>
<dbReference type="PANTHER" id="PTHR43405:SF1">
    <property type="entry name" value="GLYCOSYL HYDROLASE DIGH"/>
    <property type="match status" value="1"/>
</dbReference>
<dbReference type="Gene3D" id="3.20.20.80">
    <property type="entry name" value="Glycosidases"/>
    <property type="match status" value="1"/>
</dbReference>
<dbReference type="InterPro" id="IPR003790">
    <property type="entry name" value="GHL10"/>
</dbReference>
<accession>A0A510JCR7</accession>
<evidence type="ECO:0000313" key="4">
    <source>
        <dbReference type="Proteomes" id="UP000321606"/>
    </source>
</evidence>
<dbReference type="SUPFAM" id="SSF51445">
    <property type="entry name" value="(Trans)glycosidases"/>
    <property type="match status" value="1"/>
</dbReference>
<dbReference type="STRING" id="714315.GCA_000516535_01949"/>
<protein>
    <recommendedName>
        <fullName evidence="2">Glycosyl hydrolase-like 10 domain-containing protein</fullName>
    </recommendedName>
</protein>
<dbReference type="RefSeq" id="WP_232049445.1">
    <property type="nucleotide sequence ID" value="NZ_AP019822.1"/>
</dbReference>
<dbReference type="PANTHER" id="PTHR43405">
    <property type="entry name" value="GLYCOSYL HYDROLASE DIGH"/>
    <property type="match status" value="1"/>
</dbReference>
<dbReference type="InterPro" id="IPR017853">
    <property type="entry name" value="GH"/>
</dbReference>
<gene>
    <name evidence="3" type="ORF">JCM16774_1943</name>
</gene>
<feature type="domain" description="Glycosyl hydrolase-like 10" evidence="2">
    <location>
        <begin position="67"/>
        <end position="380"/>
    </location>
</feature>
<keyword evidence="1" id="KW-0732">Signal</keyword>
<evidence type="ECO:0000259" key="2">
    <source>
        <dbReference type="Pfam" id="PF02638"/>
    </source>
</evidence>
<reference evidence="3 4" key="1">
    <citation type="submission" date="2019-07" db="EMBL/GenBank/DDBJ databases">
        <title>Complete Genome Sequence of Leptotrichia goodfellowii Strain JCM 16774.</title>
        <authorList>
            <person name="Watanabe S."/>
            <person name="Cui L."/>
        </authorList>
    </citation>
    <scope>NUCLEOTIDE SEQUENCE [LARGE SCALE GENOMIC DNA]</scope>
    <source>
        <strain evidence="3 4">JCM16774</strain>
    </source>
</reference>
<dbReference type="Pfam" id="PF02638">
    <property type="entry name" value="GHL10"/>
    <property type="match status" value="1"/>
</dbReference>
<dbReference type="InterPro" id="IPR052177">
    <property type="entry name" value="Divisome_Glycosyl_Hydrolase"/>
</dbReference>
<organism evidence="3 4">
    <name type="scientific">Pseudoleptotrichia goodfellowii</name>
    <dbReference type="NCBI Taxonomy" id="157692"/>
    <lineage>
        <taxon>Bacteria</taxon>
        <taxon>Fusobacteriati</taxon>
        <taxon>Fusobacteriota</taxon>
        <taxon>Fusobacteriia</taxon>
        <taxon>Fusobacteriales</taxon>
        <taxon>Leptotrichiaceae</taxon>
        <taxon>Pseudoleptotrichia</taxon>
    </lineage>
</organism>
<proteinExistence type="predicted"/>